<dbReference type="AlphaFoldDB" id="A0A4C1T8R4"/>
<reference evidence="1 2" key="1">
    <citation type="journal article" date="2019" name="Commun. Biol.">
        <title>The bagworm genome reveals a unique fibroin gene that provides high tensile strength.</title>
        <authorList>
            <person name="Kono N."/>
            <person name="Nakamura H."/>
            <person name="Ohtoshi R."/>
            <person name="Tomita M."/>
            <person name="Numata K."/>
            <person name="Arakawa K."/>
        </authorList>
    </citation>
    <scope>NUCLEOTIDE SEQUENCE [LARGE SCALE GENOMIC DNA]</scope>
</reference>
<keyword evidence="2" id="KW-1185">Reference proteome</keyword>
<gene>
    <name evidence="1" type="ORF">EVAR_91733_1</name>
</gene>
<dbReference type="EMBL" id="BGZK01012202">
    <property type="protein sequence ID" value="GBP09797.1"/>
    <property type="molecule type" value="Genomic_DNA"/>
</dbReference>
<proteinExistence type="predicted"/>
<accession>A0A4C1T8R4</accession>
<protein>
    <submittedName>
        <fullName evidence="1">Uncharacterized protein</fullName>
    </submittedName>
</protein>
<evidence type="ECO:0000313" key="2">
    <source>
        <dbReference type="Proteomes" id="UP000299102"/>
    </source>
</evidence>
<dbReference type="OrthoDB" id="10049357at2759"/>
<feature type="non-terminal residue" evidence="1">
    <location>
        <position position="57"/>
    </location>
</feature>
<dbReference type="Proteomes" id="UP000299102">
    <property type="component" value="Unassembled WGS sequence"/>
</dbReference>
<sequence length="57" mass="6158">MGGAWGVCAIYQNPLGYIGERSPAKFSTLLLEAEHIVNSRPLTEVDVEPAEAEASRL</sequence>
<comment type="caution">
    <text evidence="1">The sequence shown here is derived from an EMBL/GenBank/DDBJ whole genome shotgun (WGS) entry which is preliminary data.</text>
</comment>
<evidence type="ECO:0000313" key="1">
    <source>
        <dbReference type="EMBL" id="GBP09797.1"/>
    </source>
</evidence>
<organism evidence="1 2">
    <name type="scientific">Eumeta variegata</name>
    <name type="common">Bagworm moth</name>
    <name type="synonym">Eumeta japonica</name>
    <dbReference type="NCBI Taxonomy" id="151549"/>
    <lineage>
        <taxon>Eukaryota</taxon>
        <taxon>Metazoa</taxon>
        <taxon>Ecdysozoa</taxon>
        <taxon>Arthropoda</taxon>
        <taxon>Hexapoda</taxon>
        <taxon>Insecta</taxon>
        <taxon>Pterygota</taxon>
        <taxon>Neoptera</taxon>
        <taxon>Endopterygota</taxon>
        <taxon>Lepidoptera</taxon>
        <taxon>Glossata</taxon>
        <taxon>Ditrysia</taxon>
        <taxon>Tineoidea</taxon>
        <taxon>Psychidae</taxon>
        <taxon>Oiketicinae</taxon>
        <taxon>Eumeta</taxon>
    </lineage>
</organism>
<name>A0A4C1T8R4_EUMVA</name>